<name>A0A4R6TF75_9FLAO</name>
<dbReference type="AlphaFoldDB" id="A0A4R6TF75"/>
<organism evidence="1 2">
    <name type="scientific">Tenacibaculum caenipelagi</name>
    <dbReference type="NCBI Taxonomy" id="1325435"/>
    <lineage>
        <taxon>Bacteria</taxon>
        <taxon>Pseudomonadati</taxon>
        <taxon>Bacteroidota</taxon>
        <taxon>Flavobacteriia</taxon>
        <taxon>Flavobacteriales</taxon>
        <taxon>Flavobacteriaceae</taxon>
        <taxon>Tenacibaculum</taxon>
    </lineage>
</organism>
<protein>
    <submittedName>
        <fullName evidence="1">Uncharacterized protein</fullName>
    </submittedName>
</protein>
<sequence>MQSLFQELQKTGMFTLDLSDINKCKGIVFLEVKPSKPTDKLVLNGNTDELITLDRPFKVETSFPIVNGLLTFKPFESDAKMKSIVRMLLVK</sequence>
<reference evidence="1 2" key="1">
    <citation type="submission" date="2019-03" db="EMBL/GenBank/DDBJ databases">
        <title>Genomic Encyclopedia of Type Strains, Phase III (KMG-III): the genomes of soil and plant-associated and newly described type strains.</title>
        <authorList>
            <person name="Whitman W."/>
        </authorList>
    </citation>
    <scope>NUCLEOTIDE SEQUENCE [LARGE SCALE GENOMIC DNA]</scope>
    <source>
        <strain evidence="1 2">CECT 8283</strain>
    </source>
</reference>
<dbReference type="OrthoDB" id="1448839at2"/>
<gene>
    <name evidence="1" type="ORF">DFQ07_2770</name>
</gene>
<dbReference type="RefSeq" id="WP_133537721.1">
    <property type="nucleotide sequence ID" value="NZ_SNYH01000006.1"/>
</dbReference>
<evidence type="ECO:0000313" key="2">
    <source>
        <dbReference type="Proteomes" id="UP000295390"/>
    </source>
</evidence>
<keyword evidence="2" id="KW-1185">Reference proteome</keyword>
<dbReference type="Proteomes" id="UP000295390">
    <property type="component" value="Unassembled WGS sequence"/>
</dbReference>
<dbReference type="EMBL" id="SNYH01000006">
    <property type="protein sequence ID" value="TDQ22752.1"/>
    <property type="molecule type" value="Genomic_DNA"/>
</dbReference>
<comment type="caution">
    <text evidence="1">The sequence shown here is derived from an EMBL/GenBank/DDBJ whole genome shotgun (WGS) entry which is preliminary data.</text>
</comment>
<accession>A0A4R6TF75</accession>
<proteinExistence type="predicted"/>
<evidence type="ECO:0000313" key="1">
    <source>
        <dbReference type="EMBL" id="TDQ22752.1"/>
    </source>
</evidence>